<reference evidence="1 2" key="1">
    <citation type="submission" date="2016-12" db="EMBL/GenBank/DDBJ databases">
        <authorList>
            <person name="Song W.-J."/>
            <person name="Kurnit D.M."/>
        </authorList>
    </citation>
    <scope>NUCLEOTIDE SEQUENCE [LARGE SCALE GENOMIC DNA]</scope>
    <source>
        <strain evidence="1 2">IMCC3135</strain>
    </source>
</reference>
<dbReference type="RefSeq" id="WP_088916727.1">
    <property type="nucleotide sequence ID" value="NZ_CP018632.1"/>
</dbReference>
<dbReference type="OrthoDB" id="5740883at2"/>
<evidence type="ECO:0000313" key="2">
    <source>
        <dbReference type="Proteomes" id="UP000250079"/>
    </source>
</evidence>
<dbReference type="Proteomes" id="UP000250079">
    <property type="component" value="Chromosome"/>
</dbReference>
<dbReference type="KEGG" id="gai:IMCC3135_05775"/>
<sequence length="96" mass="11080">MHTISKAAHILNISEFKLFSEAYLAWFGDRADDEDLTILFSQFIMFGELPEWADQFARSILDDLEANRQVNLNSFSILNLSPRVGKRPEISFSILR</sequence>
<evidence type="ECO:0000313" key="1">
    <source>
        <dbReference type="EMBL" id="ASJ71267.1"/>
    </source>
</evidence>
<name>A0A2Z2NUD1_9GAMM</name>
<dbReference type="AlphaFoldDB" id="A0A2Z2NUD1"/>
<keyword evidence="2" id="KW-1185">Reference proteome</keyword>
<proteinExistence type="predicted"/>
<accession>A0A2Z2NUD1</accession>
<gene>
    <name evidence="1" type="ORF">IMCC3135_05775</name>
</gene>
<dbReference type="EMBL" id="CP018632">
    <property type="protein sequence ID" value="ASJ71267.1"/>
    <property type="molecule type" value="Genomic_DNA"/>
</dbReference>
<organism evidence="1 2">
    <name type="scientific">Granulosicoccus antarcticus IMCC3135</name>
    <dbReference type="NCBI Taxonomy" id="1192854"/>
    <lineage>
        <taxon>Bacteria</taxon>
        <taxon>Pseudomonadati</taxon>
        <taxon>Pseudomonadota</taxon>
        <taxon>Gammaproteobacteria</taxon>
        <taxon>Chromatiales</taxon>
        <taxon>Granulosicoccaceae</taxon>
        <taxon>Granulosicoccus</taxon>
    </lineage>
</organism>
<protein>
    <submittedName>
        <fullName evidence="1">Uncharacterized protein</fullName>
    </submittedName>
</protein>